<sequence length="61" mass="6914">MDKKFMNKMDDMELDMVAGGGLFDILKGGTKQVVKPVAKTLKGLTKAYFDAMFDAMFWFLK</sequence>
<dbReference type="Proteomes" id="UP000182958">
    <property type="component" value="Unassembled WGS sequence"/>
</dbReference>
<proteinExistence type="predicted"/>
<accession>A0A1K1MKX8</accession>
<gene>
    <name evidence="1" type="ORF">SAMN02910323_0923</name>
</gene>
<dbReference type="AlphaFoldDB" id="A0A1K1MKX8"/>
<evidence type="ECO:0000313" key="2">
    <source>
        <dbReference type="Proteomes" id="UP000182958"/>
    </source>
</evidence>
<evidence type="ECO:0000313" key="1">
    <source>
        <dbReference type="EMBL" id="SFW23737.1"/>
    </source>
</evidence>
<protein>
    <submittedName>
        <fullName evidence="1">Uncharacterized protein</fullName>
    </submittedName>
</protein>
<organism evidence="1 2">
    <name type="scientific">Selenomonas ruminantium</name>
    <dbReference type="NCBI Taxonomy" id="971"/>
    <lineage>
        <taxon>Bacteria</taxon>
        <taxon>Bacillati</taxon>
        <taxon>Bacillota</taxon>
        <taxon>Negativicutes</taxon>
        <taxon>Selenomonadales</taxon>
        <taxon>Selenomonadaceae</taxon>
        <taxon>Selenomonas</taxon>
    </lineage>
</organism>
<dbReference type="RefSeq" id="WP_072305696.1">
    <property type="nucleotide sequence ID" value="NZ_FPJA01000004.1"/>
</dbReference>
<dbReference type="EMBL" id="FPJA01000004">
    <property type="protein sequence ID" value="SFW23737.1"/>
    <property type="molecule type" value="Genomic_DNA"/>
</dbReference>
<reference evidence="2" key="1">
    <citation type="submission" date="2016-11" db="EMBL/GenBank/DDBJ databases">
        <authorList>
            <person name="Varghese N."/>
            <person name="Submissions S."/>
        </authorList>
    </citation>
    <scope>NUCLEOTIDE SEQUENCE [LARGE SCALE GENOMIC DNA]</scope>
    <source>
        <strain evidence="2">C3</strain>
    </source>
</reference>
<name>A0A1K1MKX8_SELRU</name>
<keyword evidence="2" id="KW-1185">Reference proteome</keyword>